<dbReference type="RefSeq" id="WP_188857579.1">
    <property type="nucleotide sequence ID" value="NZ_BMOS01000015.1"/>
</dbReference>
<dbReference type="SUPFAM" id="SSF53850">
    <property type="entry name" value="Periplasmic binding protein-like II"/>
    <property type="match status" value="1"/>
</dbReference>
<evidence type="ECO:0000256" key="1">
    <source>
        <dbReference type="ARBA" id="ARBA00022729"/>
    </source>
</evidence>
<gene>
    <name evidence="3" type="ORF">GCM10007971_23330</name>
</gene>
<keyword evidence="4" id="KW-1185">Reference proteome</keyword>
<dbReference type="Pfam" id="PF01547">
    <property type="entry name" value="SBP_bac_1"/>
    <property type="match status" value="1"/>
</dbReference>
<organism evidence="3 4">
    <name type="scientific">Oceanobacillus indicireducens</name>
    <dbReference type="NCBI Taxonomy" id="1004261"/>
    <lineage>
        <taxon>Bacteria</taxon>
        <taxon>Bacillati</taxon>
        <taxon>Bacillota</taxon>
        <taxon>Bacilli</taxon>
        <taxon>Bacillales</taxon>
        <taxon>Bacillaceae</taxon>
        <taxon>Oceanobacillus</taxon>
    </lineage>
</organism>
<feature type="signal peptide" evidence="2">
    <location>
        <begin position="1"/>
        <end position="23"/>
    </location>
</feature>
<dbReference type="PANTHER" id="PTHR30006:SF2">
    <property type="entry name" value="ABC TRANSPORTER SUBSTRATE-BINDING PROTEIN"/>
    <property type="match status" value="1"/>
</dbReference>
<evidence type="ECO:0008006" key="5">
    <source>
        <dbReference type="Google" id="ProtNLM"/>
    </source>
</evidence>
<dbReference type="Proteomes" id="UP000624041">
    <property type="component" value="Unassembled WGS sequence"/>
</dbReference>
<dbReference type="AlphaFoldDB" id="A0A917Y0G7"/>
<dbReference type="Gene3D" id="3.40.190.10">
    <property type="entry name" value="Periplasmic binding protein-like II"/>
    <property type="match status" value="2"/>
</dbReference>
<evidence type="ECO:0000256" key="2">
    <source>
        <dbReference type="SAM" id="SignalP"/>
    </source>
</evidence>
<comment type="caution">
    <text evidence="3">The sequence shown here is derived from an EMBL/GenBank/DDBJ whole genome shotgun (WGS) entry which is preliminary data.</text>
</comment>
<feature type="chain" id="PRO_5039719907" description="Iron(III) transport system substrate-binding protein" evidence="2">
    <location>
        <begin position="24"/>
        <end position="389"/>
    </location>
</feature>
<dbReference type="EMBL" id="BMOS01000015">
    <property type="protein sequence ID" value="GGN59827.1"/>
    <property type="molecule type" value="Genomic_DNA"/>
</dbReference>
<proteinExistence type="predicted"/>
<evidence type="ECO:0000313" key="3">
    <source>
        <dbReference type="EMBL" id="GGN59827.1"/>
    </source>
</evidence>
<dbReference type="PANTHER" id="PTHR30006">
    <property type="entry name" value="THIAMINE-BINDING PERIPLASMIC PROTEIN-RELATED"/>
    <property type="match status" value="1"/>
</dbReference>
<dbReference type="PROSITE" id="PS51257">
    <property type="entry name" value="PROKAR_LIPOPROTEIN"/>
    <property type="match status" value="1"/>
</dbReference>
<reference evidence="3" key="1">
    <citation type="journal article" date="2014" name="Int. J. Syst. Evol. Microbiol.">
        <title>Complete genome sequence of Corynebacterium casei LMG S-19264T (=DSM 44701T), isolated from a smear-ripened cheese.</title>
        <authorList>
            <consortium name="US DOE Joint Genome Institute (JGI-PGF)"/>
            <person name="Walter F."/>
            <person name="Albersmeier A."/>
            <person name="Kalinowski J."/>
            <person name="Ruckert C."/>
        </authorList>
    </citation>
    <scope>NUCLEOTIDE SEQUENCE</scope>
    <source>
        <strain evidence="3">JCM 17251</strain>
    </source>
</reference>
<evidence type="ECO:0000313" key="4">
    <source>
        <dbReference type="Proteomes" id="UP000624041"/>
    </source>
</evidence>
<protein>
    <recommendedName>
        <fullName evidence="5">Iron(III) transport system substrate-binding protein</fullName>
    </recommendedName>
</protein>
<dbReference type="InterPro" id="IPR006059">
    <property type="entry name" value="SBP"/>
</dbReference>
<name>A0A917Y0G7_9BACI</name>
<keyword evidence="1 2" id="KW-0732">Signal</keyword>
<reference evidence="3" key="2">
    <citation type="submission" date="2020-09" db="EMBL/GenBank/DDBJ databases">
        <authorList>
            <person name="Sun Q."/>
            <person name="Ohkuma M."/>
        </authorList>
    </citation>
    <scope>NUCLEOTIDE SEQUENCE</scope>
    <source>
        <strain evidence="3">JCM 17251</strain>
    </source>
</reference>
<sequence length="389" mass="43197">MKSKNIFLVMIGVFLLTVLGACGGDNESSNAQGAWKENANLDAEESMDDLYEKAKEEGELVVYAQSSATEQTVNSFKEEYPDINVSVTKVSSVDMLEKIRLENEGDVQGADVVVGKDSNGFWKNELLDNHMLHSYHPNHIADNLISPYDQYKGLPIITEVITVMYNSDANDNPPIESWWDLTTPEWQGRVTMKNPLEAADIQDLFLTMIQHSDEMEADYEETFGEKLELNGTENAGYEFVKRLLDNDVVLMSSMGDSVDAVASSTSSEPPIVIASSVKLRDVESDGLPIQMVHDITPKVSVPGTTSAFIIDGTPNVNSAKLFIQWIAGGDDGTGAGFTPFNNPGTFSTREDIEQDFDVPGLEQLDLWEEDVDYYYQNVNELRDFLIQTL</sequence>
<accession>A0A917Y0G7</accession>